<evidence type="ECO:0000256" key="2">
    <source>
        <dbReference type="SAM" id="Phobius"/>
    </source>
</evidence>
<dbReference type="EMBL" id="KQ257451">
    <property type="protein sequence ID" value="KND04219.1"/>
    <property type="molecule type" value="Genomic_DNA"/>
</dbReference>
<dbReference type="STRING" id="645134.A0A0L0HTM7"/>
<dbReference type="eggNOG" id="ENOG502QTP5">
    <property type="taxonomic scope" value="Eukaryota"/>
</dbReference>
<dbReference type="PANTHER" id="PTHR35152:SF1">
    <property type="entry name" value="DOMAIN SIGNALLING PROTEIN, PUTATIVE (AFU_ORTHOLOGUE AFUA_5G11310)-RELATED"/>
    <property type="match status" value="1"/>
</dbReference>
<feature type="transmembrane region" description="Helical" evidence="2">
    <location>
        <begin position="198"/>
        <end position="223"/>
    </location>
</feature>
<keyword evidence="2" id="KW-0472">Membrane</keyword>
<keyword evidence="2" id="KW-1133">Transmembrane helix</keyword>
<dbReference type="RefSeq" id="XP_016612258.1">
    <property type="nucleotide sequence ID" value="XM_016749971.1"/>
</dbReference>
<dbReference type="AlphaFoldDB" id="A0A0L0HTM7"/>
<feature type="region of interest" description="Disordered" evidence="1">
    <location>
        <begin position="823"/>
        <end position="849"/>
    </location>
</feature>
<sequence>MSAPPPLPAPQRAFPEGSDLNISWSAGLIATSYVVSAAGAWVALELIRLRTSNRGWFNWVLLLLASFVTGGLAIFSMHFVGMAAFQLYHAHASVKVFFATGLTIGSLIEPIFCVCVGVYITGAQDNPSNLRLLLGGVFAALGICLMHFTAMTAMRVAIDWIPALVFLSCLIALFATTTALSVFFRLRAVWQNSLWKQLGCAMILAGAVCCMHYTGMAAANYAIDPNFPPQSDAVTHGTLPVNDVLRIGLGFSGFCGVLTLGLLLMRLRNYYYGIGVRKGQLTLAVLLVDSRGHIMVDSEGHLPTRAVLGNFDFDPARPMAHPALLWLLKTSGAWDKINHLAYAFRKHGGRVYRLLQDVLVDRPDGELANRRMPFYRLALVHEVVTLSTFMGIPFDRMGLMYDTVLEARDGWVGLLVDHLDSCRAGELAARGFRWTSQKHVITILSRHLRVSAGAIRPIILDVPDYVSTRTRPLKSGLHAGVLLVHPKIGNFQIMVPSRDRSTIPEVELSPIAFGALKDNARRLNAYLAPILTGGGGESMVMADYVAASEILSALTRMGIGMDPASALPLESLTPPESVLVLHRKTKPMDAPGDSPKLNPPKNGREEYPWVSRVPFGSWSPSPNSGDVDILLFIRLHSAVGGKFTPPAGFTLVDLTVFEAMHYARCFPARLRRILGLEMNADLDEMIVPTPLGLLDSGDSKRTSAQKVPISNLWRDSVGSKMSATDGTTSRTLSEDKHGHVVLNVDDILREGPPEDVVSRPAMPHSGSKGTLVNPPESTRLSLPRRMSLHKLKKALGFTDRSAKDATNDHFVPDLSIDATPLAEFRPHSEPSGALSDDDEPIPDALGPEASPAANAWQAVRWVKLYINADWRHLLNAGTKSNGIGGFLFGGPNWSKMSINGEDGGRVSRSNSAT</sequence>
<keyword evidence="2" id="KW-0812">Transmembrane</keyword>
<accession>A0A0L0HTM7</accession>
<feature type="domain" description="MHYT" evidence="3">
    <location>
        <begin position="24"/>
        <end position="222"/>
    </location>
</feature>
<dbReference type="PROSITE" id="PS50924">
    <property type="entry name" value="MHYT"/>
    <property type="match status" value="1"/>
</dbReference>
<feature type="transmembrane region" description="Helical" evidence="2">
    <location>
        <begin position="132"/>
        <end position="154"/>
    </location>
</feature>
<dbReference type="InParanoid" id="A0A0L0HTM7"/>
<gene>
    <name evidence="4" type="ORF">SPPG_01651</name>
</gene>
<feature type="transmembrane region" description="Helical" evidence="2">
    <location>
        <begin position="22"/>
        <end position="44"/>
    </location>
</feature>
<dbReference type="PANTHER" id="PTHR35152">
    <property type="entry name" value="DOMAIN SIGNALLING PROTEIN, PUTATIVE (AFU_ORTHOLOGUE AFUA_5G11310)-RELATED"/>
    <property type="match status" value="1"/>
</dbReference>
<dbReference type="VEuPathDB" id="FungiDB:SPPG_01651"/>
<keyword evidence="5" id="KW-1185">Reference proteome</keyword>
<dbReference type="OrthoDB" id="264015at2759"/>
<evidence type="ECO:0000259" key="3">
    <source>
        <dbReference type="PROSITE" id="PS50924"/>
    </source>
</evidence>
<evidence type="ECO:0000313" key="5">
    <source>
        <dbReference type="Proteomes" id="UP000053201"/>
    </source>
</evidence>
<dbReference type="GeneID" id="27685302"/>
<evidence type="ECO:0000256" key="1">
    <source>
        <dbReference type="SAM" id="MobiDB-lite"/>
    </source>
</evidence>
<evidence type="ECO:0000313" key="4">
    <source>
        <dbReference type="EMBL" id="KND04219.1"/>
    </source>
</evidence>
<dbReference type="OMA" id="VFQWIFR"/>
<reference evidence="4 5" key="1">
    <citation type="submission" date="2009-08" db="EMBL/GenBank/DDBJ databases">
        <title>The Genome Sequence of Spizellomyces punctatus strain DAOM BR117.</title>
        <authorList>
            <consortium name="The Broad Institute Genome Sequencing Platform"/>
            <person name="Russ C."/>
            <person name="Cuomo C."/>
            <person name="Shea T."/>
            <person name="Young S.K."/>
            <person name="Zeng Q."/>
            <person name="Koehrsen M."/>
            <person name="Haas B."/>
            <person name="Borodovsky M."/>
            <person name="Guigo R."/>
            <person name="Alvarado L."/>
            <person name="Berlin A."/>
            <person name="Bochicchio J."/>
            <person name="Borenstein D."/>
            <person name="Chapman S."/>
            <person name="Chen Z."/>
            <person name="Engels R."/>
            <person name="Freedman E."/>
            <person name="Gellesch M."/>
            <person name="Goldberg J."/>
            <person name="Griggs A."/>
            <person name="Gujja S."/>
            <person name="Heiman D."/>
            <person name="Hepburn T."/>
            <person name="Howarth C."/>
            <person name="Jen D."/>
            <person name="Larson L."/>
            <person name="Lewis B."/>
            <person name="Mehta T."/>
            <person name="Park D."/>
            <person name="Pearson M."/>
            <person name="Roberts A."/>
            <person name="Saif S."/>
            <person name="Shenoy N."/>
            <person name="Sisk P."/>
            <person name="Stolte C."/>
            <person name="Sykes S."/>
            <person name="Thomson T."/>
            <person name="Walk T."/>
            <person name="White J."/>
            <person name="Yandava C."/>
            <person name="Burger G."/>
            <person name="Gray M.W."/>
            <person name="Holland P.W.H."/>
            <person name="King N."/>
            <person name="Lang F.B.F."/>
            <person name="Roger A.J."/>
            <person name="Ruiz-Trillo I."/>
            <person name="Lander E."/>
            <person name="Nusbaum C."/>
        </authorList>
    </citation>
    <scope>NUCLEOTIDE SEQUENCE [LARGE SCALE GENOMIC DNA]</scope>
    <source>
        <strain evidence="4 5">DAOM BR117</strain>
    </source>
</reference>
<dbReference type="Pfam" id="PF03707">
    <property type="entry name" value="MHYT"/>
    <property type="match status" value="2"/>
</dbReference>
<feature type="transmembrane region" description="Helical" evidence="2">
    <location>
        <begin position="160"/>
        <end position="186"/>
    </location>
</feature>
<proteinExistence type="predicted"/>
<feature type="transmembrane region" description="Helical" evidence="2">
    <location>
        <begin position="374"/>
        <end position="394"/>
    </location>
</feature>
<dbReference type="Proteomes" id="UP000053201">
    <property type="component" value="Unassembled WGS sequence"/>
</dbReference>
<dbReference type="InterPro" id="IPR005330">
    <property type="entry name" value="MHYT_dom"/>
</dbReference>
<feature type="transmembrane region" description="Helical" evidence="2">
    <location>
        <begin position="243"/>
        <end position="264"/>
    </location>
</feature>
<feature type="region of interest" description="Disordered" evidence="1">
    <location>
        <begin position="757"/>
        <end position="778"/>
    </location>
</feature>
<protein>
    <recommendedName>
        <fullName evidence="3">MHYT domain-containing protein</fullName>
    </recommendedName>
</protein>
<organism evidence="4 5">
    <name type="scientific">Spizellomyces punctatus (strain DAOM BR117)</name>
    <dbReference type="NCBI Taxonomy" id="645134"/>
    <lineage>
        <taxon>Eukaryota</taxon>
        <taxon>Fungi</taxon>
        <taxon>Fungi incertae sedis</taxon>
        <taxon>Chytridiomycota</taxon>
        <taxon>Chytridiomycota incertae sedis</taxon>
        <taxon>Chytridiomycetes</taxon>
        <taxon>Spizellomycetales</taxon>
        <taxon>Spizellomycetaceae</taxon>
        <taxon>Spizellomyces</taxon>
    </lineage>
</organism>
<feature type="transmembrane region" description="Helical" evidence="2">
    <location>
        <begin position="97"/>
        <end position="120"/>
    </location>
</feature>
<feature type="transmembrane region" description="Helical" evidence="2">
    <location>
        <begin position="56"/>
        <end position="85"/>
    </location>
</feature>
<name>A0A0L0HTM7_SPIPD</name>
<feature type="compositionally biased region" description="Polar residues" evidence="1">
    <location>
        <begin position="767"/>
        <end position="778"/>
    </location>
</feature>